<dbReference type="OrthoDB" id="161871at2157"/>
<dbReference type="AlphaFoldDB" id="A0A830EZ36"/>
<dbReference type="FunFam" id="3.40.50.720:FF:000084">
    <property type="entry name" value="Short-chain dehydrogenase reductase"/>
    <property type="match status" value="1"/>
</dbReference>
<dbReference type="SUPFAM" id="SSF51735">
    <property type="entry name" value="NAD(P)-binding Rossmann-fold domains"/>
    <property type="match status" value="1"/>
</dbReference>
<dbReference type="InterPro" id="IPR057326">
    <property type="entry name" value="KR_dom"/>
</dbReference>
<accession>A0A830EZ36</accession>
<evidence type="ECO:0000259" key="3">
    <source>
        <dbReference type="SMART" id="SM00822"/>
    </source>
</evidence>
<comment type="caution">
    <text evidence="4">The sequence shown here is derived from an EMBL/GenBank/DDBJ whole genome shotgun (WGS) entry which is preliminary data.</text>
</comment>
<dbReference type="InterPro" id="IPR002347">
    <property type="entry name" value="SDR_fam"/>
</dbReference>
<dbReference type="SMART" id="SM00822">
    <property type="entry name" value="PKS_KR"/>
    <property type="match status" value="1"/>
</dbReference>
<proteinExistence type="inferred from homology"/>
<keyword evidence="2" id="KW-0560">Oxidoreductase</keyword>
<evidence type="ECO:0000256" key="2">
    <source>
        <dbReference type="ARBA" id="ARBA00023002"/>
    </source>
</evidence>
<dbReference type="PANTHER" id="PTHR44196">
    <property type="entry name" value="DEHYDROGENASE/REDUCTASE SDR FAMILY MEMBER 7B"/>
    <property type="match status" value="1"/>
</dbReference>
<reference evidence="4 5" key="1">
    <citation type="journal article" date="2019" name="Int. J. Syst. Evol. Microbiol.">
        <title>The Global Catalogue of Microorganisms (GCM) 10K type strain sequencing project: providing services to taxonomists for standard genome sequencing and annotation.</title>
        <authorList>
            <consortium name="The Broad Institute Genomics Platform"/>
            <consortium name="The Broad Institute Genome Sequencing Center for Infectious Disease"/>
            <person name="Wu L."/>
            <person name="Ma J."/>
        </authorList>
    </citation>
    <scope>NUCLEOTIDE SEQUENCE [LARGE SCALE GENOMIC DNA]</scope>
    <source>
        <strain evidence="4 5">JCM 19585</strain>
    </source>
</reference>
<protein>
    <submittedName>
        <fullName evidence="4">Short-chain dehydrogenase</fullName>
    </submittedName>
</protein>
<name>A0A830EZ36_9EURY</name>
<evidence type="ECO:0000313" key="4">
    <source>
        <dbReference type="EMBL" id="GGL38872.1"/>
    </source>
</evidence>
<feature type="domain" description="Ketoreductase" evidence="3">
    <location>
        <begin position="8"/>
        <end position="188"/>
    </location>
</feature>
<sequence>MSDSLEDAAALVTGASSGIGRATARELAVRGADVALSARRTERLEALRDDLLADHDVDVLVHAADVTDAEAVEALVADAVDTFGGLDVVVNNAGLGRDETTIEDLDLEAYRQMMAVNCDGMFYVARAAMPHLKESDGNLIFLGSMSGQYPRPASPVYAATKWWTRGLALSVQANVGTEGVGVTAVNPTEVRTEFGSEDGAAFSEQLDPDEAAAPEDVADAIAFAAEQEDPNVVQELDLFRRDKFADW</sequence>
<keyword evidence="5" id="KW-1185">Reference proteome</keyword>
<dbReference type="Proteomes" id="UP000628840">
    <property type="component" value="Unassembled WGS sequence"/>
</dbReference>
<dbReference type="EMBL" id="BMPF01000003">
    <property type="protein sequence ID" value="GGL38872.1"/>
    <property type="molecule type" value="Genomic_DNA"/>
</dbReference>
<dbReference type="CDD" id="cd05233">
    <property type="entry name" value="SDR_c"/>
    <property type="match status" value="1"/>
</dbReference>
<dbReference type="GO" id="GO:0016491">
    <property type="term" value="F:oxidoreductase activity"/>
    <property type="evidence" value="ECO:0007669"/>
    <property type="project" value="UniProtKB-KW"/>
</dbReference>
<dbReference type="Gene3D" id="3.40.50.720">
    <property type="entry name" value="NAD(P)-binding Rossmann-like Domain"/>
    <property type="match status" value="1"/>
</dbReference>
<evidence type="ECO:0000256" key="1">
    <source>
        <dbReference type="ARBA" id="ARBA00006484"/>
    </source>
</evidence>
<dbReference type="GO" id="GO:0016020">
    <property type="term" value="C:membrane"/>
    <property type="evidence" value="ECO:0007669"/>
    <property type="project" value="TreeGrafter"/>
</dbReference>
<gene>
    <name evidence="4" type="ORF">GCM10009037_23180</name>
</gene>
<comment type="similarity">
    <text evidence="1">Belongs to the short-chain dehydrogenases/reductases (SDR) family.</text>
</comment>
<dbReference type="Pfam" id="PF00106">
    <property type="entry name" value="adh_short"/>
    <property type="match status" value="1"/>
</dbReference>
<dbReference type="InterPro" id="IPR036291">
    <property type="entry name" value="NAD(P)-bd_dom_sf"/>
</dbReference>
<dbReference type="RefSeq" id="WP_188883903.1">
    <property type="nucleotide sequence ID" value="NZ_BMPF01000003.1"/>
</dbReference>
<dbReference type="PANTHER" id="PTHR44196:SF1">
    <property type="entry name" value="DEHYDROGENASE_REDUCTASE SDR FAMILY MEMBER 7B"/>
    <property type="match status" value="1"/>
</dbReference>
<dbReference type="PRINTS" id="PR00081">
    <property type="entry name" value="GDHRDH"/>
</dbReference>
<organism evidence="4 5">
    <name type="scientific">Halarchaeum grantii</name>
    <dbReference type="NCBI Taxonomy" id="1193105"/>
    <lineage>
        <taxon>Archaea</taxon>
        <taxon>Methanobacteriati</taxon>
        <taxon>Methanobacteriota</taxon>
        <taxon>Stenosarchaea group</taxon>
        <taxon>Halobacteria</taxon>
        <taxon>Halobacteriales</taxon>
        <taxon>Halobacteriaceae</taxon>
    </lineage>
</organism>
<evidence type="ECO:0000313" key="5">
    <source>
        <dbReference type="Proteomes" id="UP000628840"/>
    </source>
</evidence>